<dbReference type="RefSeq" id="WP_220610148.1">
    <property type="nucleotide sequence ID" value="NZ_CP080598.1"/>
</dbReference>
<proteinExistence type="predicted"/>
<protein>
    <recommendedName>
        <fullName evidence="3">Transposase</fullName>
    </recommendedName>
</protein>
<sequence length="50" mass="5989">MTLVNYQAMTLKQLRRYVLTHRDNIAAFHVYYLVVCIAEDIFDKCNHLFP</sequence>
<dbReference type="Pfam" id="PF21826">
    <property type="entry name" value="DUF6887"/>
    <property type="match status" value="1"/>
</dbReference>
<reference evidence="1 2" key="1">
    <citation type="journal article" date="2022" name="J. Am. Chem. Soc.">
        <title>Biosynthesis of Guanitoxin Enables Global Environmental Detection in Freshwater Cyanobacteria.</title>
        <authorList>
            <person name="Lima S.T."/>
            <person name="Fallon T.R."/>
            <person name="Cordoza J.L."/>
            <person name="Chekan J.R."/>
            <person name="Delbaje E."/>
            <person name="Hopiavuori A.R."/>
            <person name="Alvarenga D.O."/>
            <person name="Wood S.M."/>
            <person name="Luhavaya H."/>
            <person name="Baumgartner J.T."/>
            <person name="Dorr F.A."/>
            <person name="Etchegaray A."/>
            <person name="Pinto E."/>
            <person name="McKinnie S.M.K."/>
            <person name="Fiore M.F."/>
            <person name="Moore B.S."/>
        </authorList>
    </citation>
    <scope>NUCLEOTIDE SEQUENCE [LARGE SCALE GENOMIC DNA]</scope>
    <source>
        <strain evidence="1 2">ITEP-024</strain>
    </source>
</reference>
<dbReference type="EMBL" id="CP080598">
    <property type="protein sequence ID" value="QYX32208.1"/>
    <property type="molecule type" value="Genomic_DNA"/>
</dbReference>
<evidence type="ECO:0000313" key="2">
    <source>
        <dbReference type="Proteomes" id="UP000826540"/>
    </source>
</evidence>
<accession>A0ABX8X0W9</accession>
<gene>
    <name evidence="1" type="ORF">K2F26_01985</name>
</gene>
<evidence type="ECO:0008006" key="3">
    <source>
        <dbReference type="Google" id="ProtNLM"/>
    </source>
</evidence>
<organism evidence="1 2">
    <name type="scientific">Sphaerospermopsis torques-reginae ITEP-024</name>
    <dbReference type="NCBI Taxonomy" id="984208"/>
    <lineage>
        <taxon>Bacteria</taxon>
        <taxon>Bacillati</taxon>
        <taxon>Cyanobacteriota</taxon>
        <taxon>Cyanophyceae</taxon>
        <taxon>Nostocales</taxon>
        <taxon>Aphanizomenonaceae</taxon>
        <taxon>Sphaerospermopsis</taxon>
        <taxon>Sphaerospermopsis torques-reginae</taxon>
    </lineage>
</organism>
<dbReference type="InterPro" id="IPR054053">
    <property type="entry name" value="DUF6887"/>
</dbReference>
<keyword evidence="2" id="KW-1185">Reference proteome</keyword>
<dbReference type="Proteomes" id="UP000826540">
    <property type="component" value="Chromosome"/>
</dbReference>
<evidence type="ECO:0000313" key="1">
    <source>
        <dbReference type="EMBL" id="QYX32208.1"/>
    </source>
</evidence>
<name>A0ABX8X0W9_9CYAN</name>